<evidence type="ECO:0000313" key="2">
    <source>
        <dbReference type="EMBL" id="MET2830902.1"/>
    </source>
</evidence>
<evidence type="ECO:0000313" key="3">
    <source>
        <dbReference type="Proteomes" id="UP001548832"/>
    </source>
</evidence>
<dbReference type="EMBL" id="JBEWSZ010000002">
    <property type="protein sequence ID" value="MET2830902.1"/>
    <property type="molecule type" value="Genomic_DNA"/>
</dbReference>
<proteinExistence type="predicted"/>
<keyword evidence="3" id="KW-1185">Reference proteome</keyword>
<dbReference type="InterPro" id="IPR018754">
    <property type="entry name" value="RovC-like_DNA-bd"/>
</dbReference>
<gene>
    <name evidence="2" type="ORF">ABVQ20_28340</name>
</gene>
<name>A0ABV2DLP6_9HYPH</name>
<reference evidence="2 3" key="1">
    <citation type="submission" date="2024-06" db="EMBL/GenBank/DDBJ databases">
        <authorList>
            <person name="Kim D.-U."/>
        </authorList>
    </citation>
    <scope>NUCLEOTIDE SEQUENCE [LARGE SCALE GENOMIC DNA]</scope>
    <source>
        <strain evidence="2 3">KACC15460</strain>
    </source>
</reference>
<dbReference type="Pfam" id="PF10074">
    <property type="entry name" value="RovC_DNA-bd"/>
    <property type="match status" value="1"/>
</dbReference>
<organism evidence="2 3">
    <name type="scientific">Mesorhizobium shangrilense</name>
    <dbReference type="NCBI Taxonomy" id="460060"/>
    <lineage>
        <taxon>Bacteria</taxon>
        <taxon>Pseudomonadati</taxon>
        <taxon>Pseudomonadota</taxon>
        <taxon>Alphaproteobacteria</taxon>
        <taxon>Hyphomicrobiales</taxon>
        <taxon>Phyllobacteriaceae</taxon>
        <taxon>Mesorhizobium</taxon>
    </lineage>
</organism>
<comment type="caution">
    <text evidence="2">The sequence shown here is derived from an EMBL/GenBank/DDBJ whole genome shotgun (WGS) entry which is preliminary data.</text>
</comment>
<dbReference type="RefSeq" id="WP_354462969.1">
    <property type="nucleotide sequence ID" value="NZ_JBEWSZ010000002.1"/>
</dbReference>
<feature type="domain" description="T6SS Transcription factor RovC-like DNA binding" evidence="1">
    <location>
        <begin position="72"/>
        <end position="175"/>
    </location>
</feature>
<accession>A0ABV2DLP6</accession>
<protein>
    <submittedName>
        <fullName evidence="2">DUF2285 domain-containing protein</fullName>
    </submittedName>
</protein>
<sequence length="187" mass="21298">MWTEQASPRVLRGTRLPASISPSPQTVDLLGLSTVSVWVRDEELQAVWPASASTHRLTAESRESSFGINAIVLPLDGSFETRLDAARRFWRELNCRPPGSPYGTLPIQTKARHIINLRAHDARRAGATYREIAQALLSREPIAPRDWRDHHLRHKVRAILRRADRLVAGGYRDLLFYPHSRCHKSDR</sequence>
<evidence type="ECO:0000259" key="1">
    <source>
        <dbReference type="Pfam" id="PF10074"/>
    </source>
</evidence>
<dbReference type="Proteomes" id="UP001548832">
    <property type="component" value="Unassembled WGS sequence"/>
</dbReference>